<accession>A0A1N6XH45</accession>
<organism evidence="3 4">
    <name type="scientific">Solilutibacter tolerans</name>
    <dbReference type="NCBI Taxonomy" id="1604334"/>
    <lineage>
        <taxon>Bacteria</taxon>
        <taxon>Pseudomonadati</taxon>
        <taxon>Pseudomonadota</taxon>
        <taxon>Gammaproteobacteria</taxon>
        <taxon>Lysobacterales</taxon>
        <taxon>Lysobacteraceae</taxon>
        <taxon>Solilutibacter</taxon>
    </lineage>
</organism>
<evidence type="ECO:0000313" key="4">
    <source>
        <dbReference type="Proteomes" id="UP000241788"/>
    </source>
</evidence>
<dbReference type="PROSITE" id="PS51257">
    <property type="entry name" value="PROKAR_LIPOPROTEIN"/>
    <property type="match status" value="1"/>
</dbReference>
<dbReference type="InterPro" id="IPR037126">
    <property type="entry name" value="PdaC/RsiV-like_sf"/>
</dbReference>
<dbReference type="Proteomes" id="UP000241788">
    <property type="component" value="Unassembled WGS sequence"/>
</dbReference>
<sequence length="272" mass="29018">MRRVLTLAALAILIVGCRNEAQQPSADVSATTAPTAAGQADGKTALKDVIERTPKYLVGITFPPVANAHPVLAKALEDYSDAARADLAQAVQGAEGSGQTSTPYDLSLNFTDISPRQDVIVIAADGSLYTGGAHGIPLIARFTYLPSEQRLLQSSDLVPSEAGWKAISDYVREQLADAVGKRLVEDDVPEADRVAMIKNASRMIEEGTAPDAANFAQFEPIPSADGKWFGLRFVFPPYQVGPYSDGTQTVDVPTSVLMPHLEPAYRSRFTGG</sequence>
<dbReference type="Gene3D" id="3.30.565.40">
    <property type="entry name" value="Fervidobacterium nodosum Rt17-B1 like"/>
    <property type="match status" value="1"/>
</dbReference>
<dbReference type="STRING" id="1604334.SAMN05421546_2239"/>
<evidence type="ECO:0000259" key="2">
    <source>
        <dbReference type="Pfam" id="PF11738"/>
    </source>
</evidence>
<evidence type="ECO:0000313" key="3">
    <source>
        <dbReference type="EMBL" id="SIR01682.1"/>
    </source>
</evidence>
<dbReference type="Pfam" id="PF11738">
    <property type="entry name" value="DUF3298"/>
    <property type="match status" value="1"/>
</dbReference>
<dbReference type="Gene3D" id="3.90.640.20">
    <property type="entry name" value="Heat-shock cognate protein, ATPase"/>
    <property type="match status" value="1"/>
</dbReference>
<proteinExistence type="predicted"/>
<keyword evidence="1" id="KW-0732">Signal</keyword>
<dbReference type="EMBL" id="FTLW01000005">
    <property type="protein sequence ID" value="SIR01682.1"/>
    <property type="molecule type" value="Genomic_DNA"/>
</dbReference>
<dbReference type="InterPro" id="IPR021729">
    <property type="entry name" value="DUF3298"/>
</dbReference>
<feature type="domain" description="DUF3298" evidence="2">
    <location>
        <begin position="230"/>
        <end position="255"/>
    </location>
</feature>
<keyword evidence="4" id="KW-1185">Reference proteome</keyword>
<reference evidence="4" key="1">
    <citation type="submission" date="2017-01" db="EMBL/GenBank/DDBJ databases">
        <authorList>
            <person name="Varghese N."/>
            <person name="Submissions S."/>
        </authorList>
    </citation>
    <scope>NUCLEOTIDE SEQUENCE [LARGE SCALE GENOMIC DNA]</scope>
    <source>
        <strain evidence="4">UM1</strain>
    </source>
</reference>
<dbReference type="AlphaFoldDB" id="A0A1N6XH45"/>
<dbReference type="OrthoDB" id="5637at2"/>
<feature type="chain" id="PRO_5012252797" description="DUF3298 domain-containing protein" evidence="1">
    <location>
        <begin position="21"/>
        <end position="272"/>
    </location>
</feature>
<gene>
    <name evidence="3" type="ORF">SAMN05421546_2239</name>
</gene>
<dbReference type="RefSeq" id="WP_076588212.1">
    <property type="nucleotide sequence ID" value="NZ_FTLW01000005.1"/>
</dbReference>
<protein>
    <recommendedName>
        <fullName evidence="2">DUF3298 domain-containing protein</fullName>
    </recommendedName>
</protein>
<evidence type="ECO:0000256" key="1">
    <source>
        <dbReference type="SAM" id="SignalP"/>
    </source>
</evidence>
<name>A0A1N6XH45_9GAMM</name>
<feature type="signal peptide" evidence="1">
    <location>
        <begin position="1"/>
        <end position="20"/>
    </location>
</feature>